<evidence type="ECO:0000256" key="1">
    <source>
        <dbReference type="SAM" id="Phobius"/>
    </source>
</evidence>
<feature type="transmembrane region" description="Helical" evidence="1">
    <location>
        <begin position="15"/>
        <end position="36"/>
    </location>
</feature>
<comment type="caution">
    <text evidence="2">The sequence shown here is derived from an EMBL/GenBank/DDBJ whole genome shotgun (WGS) entry which is preliminary data.</text>
</comment>
<accession>X1UWE1</accession>
<feature type="non-terminal residue" evidence="2">
    <location>
        <position position="37"/>
    </location>
</feature>
<organism evidence="2">
    <name type="scientific">marine sediment metagenome</name>
    <dbReference type="NCBI Taxonomy" id="412755"/>
    <lineage>
        <taxon>unclassified sequences</taxon>
        <taxon>metagenomes</taxon>
        <taxon>ecological metagenomes</taxon>
    </lineage>
</organism>
<keyword evidence="1" id="KW-0812">Transmembrane</keyword>
<sequence length="37" mass="3700">MTEPAPGLDRTELRSGAGCVAAGALFATVAILGWLIA</sequence>
<keyword evidence="1" id="KW-1133">Transmembrane helix</keyword>
<reference evidence="2" key="1">
    <citation type="journal article" date="2014" name="Front. Microbiol.">
        <title>High frequency of phylogenetically diverse reductive dehalogenase-homologous genes in deep subseafloor sedimentary metagenomes.</title>
        <authorList>
            <person name="Kawai M."/>
            <person name="Futagami T."/>
            <person name="Toyoda A."/>
            <person name="Takaki Y."/>
            <person name="Nishi S."/>
            <person name="Hori S."/>
            <person name="Arai W."/>
            <person name="Tsubouchi T."/>
            <person name="Morono Y."/>
            <person name="Uchiyama I."/>
            <person name="Ito T."/>
            <person name="Fujiyama A."/>
            <person name="Inagaki F."/>
            <person name="Takami H."/>
        </authorList>
    </citation>
    <scope>NUCLEOTIDE SEQUENCE</scope>
    <source>
        <strain evidence="2">Expedition CK06-06</strain>
    </source>
</reference>
<gene>
    <name evidence="2" type="ORF">S12H4_57224</name>
</gene>
<evidence type="ECO:0000313" key="2">
    <source>
        <dbReference type="EMBL" id="GAJ21813.1"/>
    </source>
</evidence>
<proteinExistence type="predicted"/>
<protein>
    <submittedName>
        <fullName evidence="2">Uncharacterized protein</fullName>
    </submittedName>
</protein>
<dbReference type="EMBL" id="BARW01036967">
    <property type="protein sequence ID" value="GAJ21813.1"/>
    <property type="molecule type" value="Genomic_DNA"/>
</dbReference>
<keyword evidence="1" id="KW-0472">Membrane</keyword>
<name>X1UWE1_9ZZZZ</name>
<dbReference type="AlphaFoldDB" id="X1UWE1"/>